<reference evidence="9" key="1">
    <citation type="submission" date="2018-05" db="EMBL/GenBank/DDBJ databases">
        <authorList>
            <person name="Lanie J.A."/>
            <person name="Ng W.-L."/>
            <person name="Kazmierczak K.M."/>
            <person name="Andrzejewski T.M."/>
            <person name="Davidsen T.M."/>
            <person name="Wayne K.J."/>
            <person name="Tettelin H."/>
            <person name="Glass J.I."/>
            <person name="Rusch D."/>
            <person name="Podicherti R."/>
            <person name="Tsui H.-C.T."/>
            <person name="Winkler M.E."/>
        </authorList>
    </citation>
    <scope>NUCLEOTIDE SEQUENCE</scope>
</reference>
<protein>
    <recommendedName>
        <fullName evidence="8">Tr-type G domain-containing protein</fullName>
    </recommendedName>
</protein>
<dbReference type="Pfam" id="PF00009">
    <property type="entry name" value="GTP_EFTU"/>
    <property type="match status" value="1"/>
</dbReference>
<feature type="region of interest" description="Disordered" evidence="7">
    <location>
        <begin position="156"/>
        <end position="306"/>
    </location>
</feature>
<dbReference type="Pfam" id="PF04760">
    <property type="entry name" value="IF2_N"/>
    <property type="match status" value="1"/>
</dbReference>
<dbReference type="InterPro" id="IPR023115">
    <property type="entry name" value="TIF_IF2_dom3"/>
</dbReference>
<dbReference type="NCBIfam" id="TIGR00231">
    <property type="entry name" value="small_GTP"/>
    <property type="match status" value="1"/>
</dbReference>
<dbReference type="CDD" id="cd03692">
    <property type="entry name" value="mtIF2_IVc"/>
    <property type="match status" value="1"/>
</dbReference>
<comment type="similarity">
    <text evidence="1">Belongs to the TRAFAC class translation factor GTPase superfamily. Classic translation factor GTPase family. IF-2 subfamily.</text>
</comment>
<dbReference type="InterPro" id="IPR027417">
    <property type="entry name" value="P-loop_NTPase"/>
</dbReference>
<dbReference type="EMBL" id="UINC01001449">
    <property type="protein sequence ID" value="SUZ80966.1"/>
    <property type="molecule type" value="Genomic_DNA"/>
</dbReference>
<dbReference type="NCBIfam" id="TIGR00487">
    <property type="entry name" value="IF-2"/>
    <property type="match status" value="1"/>
</dbReference>
<gene>
    <name evidence="9" type="ORF">METZ01_LOCUS33820</name>
</gene>
<evidence type="ECO:0000256" key="5">
    <source>
        <dbReference type="ARBA" id="ARBA00023134"/>
    </source>
</evidence>
<evidence type="ECO:0000256" key="1">
    <source>
        <dbReference type="ARBA" id="ARBA00007733"/>
    </source>
</evidence>
<feature type="compositionally biased region" description="Acidic residues" evidence="7">
    <location>
        <begin position="90"/>
        <end position="107"/>
    </location>
</feature>
<dbReference type="HAMAP" id="MF_00100_B">
    <property type="entry name" value="IF_2_B"/>
    <property type="match status" value="1"/>
</dbReference>
<feature type="domain" description="Tr-type G" evidence="8">
    <location>
        <begin position="390"/>
        <end position="560"/>
    </location>
</feature>
<dbReference type="Pfam" id="PF11987">
    <property type="entry name" value="IF-2"/>
    <property type="match status" value="1"/>
</dbReference>
<feature type="compositionally biased region" description="Basic residues" evidence="7">
    <location>
        <begin position="246"/>
        <end position="255"/>
    </location>
</feature>
<sequence length="896" mass="97042">MRVAELATDLGVSSEVLLSLLRTLRISATDKDASVSEGDVALILARLERERRSGHKDSAEAIEAAIVDAKPIAGKRRRRRMTELPPEPEPQSEMDVAEEVDAADEVDAAEKTEVAASDVDNDEDSAVVLEPAPDTGPPVDVMDVVDEVVPELDIVADSEPTLEEPGLQVGDESPVEAETEAETPATGTLDSVEEAPPRQRPEPARQVGSEGPARVIRRPKPGPSSGTAGQVRVQAEGYTPDGQRSQRQRKGKKRQRVDQSAVQENIQRVMAQLKGGGKKRRRKGSGPSKKEREAAEEEAREEEERERRVVRVAEFLTVSELSDLVDVSSTAIIGSAFKNLGLTVTINQRLDFPQIELLLDEFECTVIREEEYGHHEDTVEEEEAEADLKPRSPVVTVMGHVDHGKTLLLDAIREANVVAGESGGITQHIGAYHVELDDQRMITFLDTPGHSAFTAMRARGAEITDIVILVVAADDSVMPQTNEAISHARNAGVPLVVAVNKCDLPSADPGKVKQELLQQDVQVEEFGGDILSSDISAKTGQGIDELLEKVLLQAELLELKANPDRDAMGTVIESQLDVGKGSVVTILVTKGTLRVGDAFVVGNFEGRVRAMLDERGHKVEEARPGIPVQVLGTAGVPQAGDTFQVMAATAASEIAQSRMRLDREKQLRIKERGVKLGDFSGMVAEGTADVLPLIIKADVDGSAQAFSDALEHLGTDEVKVHIVHRAVGAINEEDVLLAGTSGAVILGFRVRPNTNARKNAERDGVEVRIYDVIYEGVDEIRAVLEGMLTPERKEQIVGSAEVREVFKIKKVGTIAGCEVVDGVVDRKLNVRLIREGVVVYEGEVSSLKRFKDDVAEVREGLECGIAIANFNDIKVDDVIESYIVEEVPRTLAEATV</sequence>
<dbReference type="InterPro" id="IPR009000">
    <property type="entry name" value="Transl_B-barrel_sf"/>
</dbReference>
<dbReference type="PANTHER" id="PTHR43381">
    <property type="entry name" value="TRANSLATION INITIATION FACTOR IF-2-RELATED"/>
    <property type="match status" value="1"/>
</dbReference>
<evidence type="ECO:0000256" key="6">
    <source>
        <dbReference type="ARBA" id="ARBA00025162"/>
    </source>
</evidence>
<dbReference type="GO" id="GO:0005737">
    <property type="term" value="C:cytoplasm"/>
    <property type="evidence" value="ECO:0007669"/>
    <property type="project" value="TreeGrafter"/>
</dbReference>
<accession>A0A381QNJ5</accession>
<dbReference type="SUPFAM" id="SSF50447">
    <property type="entry name" value="Translation proteins"/>
    <property type="match status" value="2"/>
</dbReference>
<dbReference type="InterPro" id="IPR000178">
    <property type="entry name" value="TF_IF2_bacterial-like"/>
</dbReference>
<dbReference type="Pfam" id="PF22042">
    <property type="entry name" value="EF-G_D2"/>
    <property type="match status" value="1"/>
</dbReference>
<keyword evidence="2" id="KW-0396">Initiation factor</keyword>
<keyword evidence="3" id="KW-0547">Nucleotide-binding</keyword>
<dbReference type="InterPro" id="IPR036925">
    <property type="entry name" value="TIF_IF2_dom3_sf"/>
</dbReference>
<dbReference type="InterPro" id="IPR006847">
    <property type="entry name" value="IF2_N"/>
</dbReference>
<feature type="compositionally biased region" description="Acidic residues" evidence="7">
    <location>
        <begin position="294"/>
        <end position="304"/>
    </location>
</feature>
<dbReference type="SUPFAM" id="SSF52540">
    <property type="entry name" value="P-loop containing nucleoside triphosphate hydrolases"/>
    <property type="match status" value="1"/>
</dbReference>
<dbReference type="PROSITE" id="PS01176">
    <property type="entry name" value="IF2"/>
    <property type="match status" value="1"/>
</dbReference>
<dbReference type="InterPro" id="IPR044145">
    <property type="entry name" value="IF2_II"/>
</dbReference>
<dbReference type="FunFam" id="2.40.30.10:FF:000054">
    <property type="entry name" value="Translation initiation factor IF-2"/>
    <property type="match status" value="1"/>
</dbReference>
<dbReference type="Gene3D" id="3.40.50.300">
    <property type="entry name" value="P-loop containing nucleotide triphosphate hydrolases"/>
    <property type="match status" value="1"/>
</dbReference>
<dbReference type="AlphaFoldDB" id="A0A381QNJ5"/>
<organism evidence="9">
    <name type="scientific">marine metagenome</name>
    <dbReference type="NCBI Taxonomy" id="408172"/>
    <lineage>
        <taxon>unclassified sequences</taxon>
        <taxon>metagenomes</taxon>
        <taxon>ecological metagenomes</taxon>
    </lineage>
</organism>
<dbReference type="GO" id="GO:0003743">
    <property type="term" value="F:translation initiation factor activity"/>
    <property type="evidence" value="ECO:0007669"/>
    <property type="project" value="UniProtKB-KW"/>
</dbReference>
<proteinExistence type="inferred from homology"/>
<dbReference type="Gene3D" id="3.40.50.10050">
    <property type="entry name" value="Translation initiation factor IF- 2, domain 3"/>
    <property type="match status" value="1"/>
</dbReference>
<dbReference type="InterPro" id="IPR015760">
    <property type="entry name" value="TIF_IF2"/>
</dbReference>
<dbReference type="PANTHER" id="PTHR43381:SF5">
    <property type="entry name" value="TR-TYPE G DOMAIN-CONTAINING PROTEIN"/>
    <property type="match status" value="1"/>
</dbReference>
<dbReference type="InterPro" id="IPR005225">
    <property type="entry name" value="Small_GTP-bd"/>
</dbReference>
<evidence type="ECO:0000256" key="4">
    <source>
        <dbReference type="ARBA" id="ARBA00022917"/>
    </source>
</evidence>
<dbReference type="CDD" id="cd01887">
    <property type="entry name" value="IF2_eIF5B"/>
    <property type="match status" value="1"/>
</dbReference>
<dbReference type="SUPFAM" id="SSF52156">
    <property type="entry name" value="Initiation factor IF2/eIF5b, domain 3"/>
    <property type="match status" value="1"/>
</dbReference>
<comment type="function">
    <text evidence="6">One of the essential components for the initiation of protein synthesis. Protects formylmethionyl-tRNA from spontaneous hydrolysis and promotes its binding to the 30S ribosomal subunits. Also involved in the hydrolysis of GTP during the formation of the 70S ribosomal complex.</text>
</comment>
<keyword evidence="4" id="KW-0648">Protein biosynthesis</keyword>
<name>A0A381QNJ5_9ZZZZ</name>
<dbReference type="Gene3D" id="2.40.30.10">
    <property type="entry name" value="Translation factors"/>
    <property type="match status" value="2"/>
</dbReference>
<evidence type="ECO:0000313" key="9">
    <source>
        <dbReference type="EMBL" id="SUZ80966.1"/>
    </source>
</evidence>
<dbReference type="FunFam" id="3.40.50.300:FF:000019">
    <property type="entry name" value="Translation initiation factor IF-2"/>
    <property type="match status" value="1"/>
</dbReference>
<evidence type="ECO:0000256" key="2">
    <source>
        <dbReference type="ARBA" id="ARBA00022540"/>
    </source>
</evidence>
<dbReference type="Gene3D" id="1.10.10.2480">
    <property type="match status" value="1"/>
</dbReference>
<dbReference type="FunFam" id="3.40.50.10050:FF:000001">
    <property type="entry name" value="Translation initiation factor IF-2"/>
    <property type="match status" value="1"/>
</dbReference>
<evidence type="ECO:0000256" key="7">
    <source>
        <dbReference type="SAM" id="MobiDB-lite"/>
    </source>
</evidence>
<dbReference type="InterPro" id="IPR053905">
    <property type="entry name" value="EF-G-like_DII"/>
</dbReference>
<dbReference type="GO" id="GO:0005525">
    <property type="term" value="F:GTP binding"/>
    <property type="evidence" value="ECO:0007669"/>
    <property type="project" value="UniProtKB-KW"/>
</dbReference>
<evidence type="ECO:0000259" key="8">
    <source>
        <dbReference type="PROSITE" id="PS51722"/>
    </source>
</evidence>
<dbReference type="GO" id="GO:0003924">
    <property type="term" value="F:GTPase activity"/>
    <property type="evidence" value="ECO:0007669"/>
    <property type="project" value="InterPro"/>
</dbReference>
<feature type="region of interest" description="Disordered" evidence="7">
    <location>
        <begin position="76"/>
        <end position="141"/>
    </location>
</feature>
<keyword evidence="5" id="KW-0342">GTP-binding</keyword>
<evidence type="ECO:0000256" key="3">
    <source>
        <dbReference type="ARBA" id="ARBA00022741"/>
    </source>
</evidence>
<dbReference type="InterPro" id="IPR000795">
    <property type="entry name" value="T_Tr_GTP-bd_dom"/>
</dbReference>
<dbReference type="CDD" id="cd03702">
    <property type="entry name" value="IF2_mtIF2_II"/>
    <property type="match status" value="1"/>
</dbReference>
<dbReference type="PROSITE" id="PS51722">
    <property type="entry name" value="G_TR_2"/>
    <property type="match status" value="1"/>
</dbReference>
<dbReference type="FunFam" id="2.40.30.10:FF:000008">
    <property type="entry name" value="Translation initiation factor IF-2"/>
    <property type="match status" value="1"/>
</dbReference>